<dbReference type="PROSITE" id="PS50042">
    <property type="entry name" value="CNMP_BINDING_3"/>
    <property type="match status" value="1"/>
</dbReference>
<dbReference type="PANTHER" id="PTHR12544">
    <property type="entry name" value="GLUTAMINASE"/>
    <property type="match status" value="1"/>
</dbReference>
<dbReference type="HAMAP" id="MF_00313">
    <property type="entry name" value="Glutaminase"/>
    <property type="match status" value="1"/>
</dbReference>
<evidence type="ECO:0000313" key="11">
    <source>
        <dbReference type="Proteomes" id="UP000321155"/>
    </source>
</evidence>
<comment type="subunit">
    <text evidence="2 6">Homotetramer.</text>
</comment>
<dbReference type="Gene3D" id="2.60.120.10">
    <property type="entry name" value="Jelly Rolls"/>
    <property type="match status" value="1"/>
</dbReference>
<feature type="domain" description="Cyclic nucleotide-binding" evidence="8">
    <location>
        <begin position="495"/>
        <end position="576"/>
    </location>
</feature>
<feature type="binding site" evidence="6">
    <location>
        <position position="219"/>
    </location>
    <ligand>
        <name>substrate</name>
    </ligand>
</feature>
<dbReference type="SUPFAM" id="SSF56601">
    <property type="entry name" value="beta-lactamase/transpeptidase-like"/>
    <property type="match status" value="1"/>
</dbReference>
<evidence type="ECO:0000256" key="1">
    <source>
        <dbReference type="ARBA" id="ARBA00011076"/>
    </source>
</evidence>
<dbReference type="SUPFAM" id="SSF52091">
    <property type="entry name" value="SpoIIaa-like"/>
    <property type="match status" value="1"/>
</dbReference>
<dbReference type="RefSeq" id="WP_083529289.1">
    <property type="nucleotide sequence ID" value="NZ_BJZR01000045.1"/>
</dbReference>
<dbReference type="SUPFAM" id="SSF51206">
    <property type="entry name" value="cAMP-binding domain-like"/>
    <property type="match status" value="1"/>
</dbReference>
<dbReference type="Pfam" id="PF04960">
    <property type="entry name" value="Glutaminase"/>
    <property type="match status" value="1"/>
</dbReference>
<dbReference type="NCBIfam" id="TIGR03814">
    <property type="entry name" value="Gln_ase"/>
    <property type="match status" value="1"/>
</dbReference>
<feature type="binding site" evidence="6">
    <location>
        <position position="188"/>
    </location>
    <ligand>
        <name>substrate</name>
    </ligand>
</feature>
<feature type="binding site" evidence="6">
    <location>
        <position position="195"/>
    </location>
    <ligand>
        <name>substrate</name>
    </ligand>
</feature>
<evidence type="ECO:0000256" key="3">
    <source>
        <dbReference type="ARBA" id="ARBA00012918"/>
    </source>
</evidence>
<dbReference type="InterPro" id="IPR000595">
    <property type="entry name" value="cNMP-bd_dom"/>
</dbReference>
<dbReference type="InterPro" id="IPR012338">
    <property type="entry name" value="Beta-lactam/transpept-like"/>
</dbReference>
<comment type="similarity">
    <text evidence="1 6">Belongs to the glutaminase family.</text>
</comment>
<protein>
    <recommendedName>
        <fullName evidence="3 6">Glutaminase</fullName>
        <ecNumber evidence="3 6">3.5.1.2</ecNumber>
    </recommendedName>
</protein>
<reference evidence="10 11" key="1">
    <citation type="submission" date="2019-07" db="EMBL/GenBank/DDBJ databases">
        <title>Whole genome shotgun sequence of Kocuria flava NBRC 107626.</title>
        <authorList>
            <person name="Hosoyama A."/>
            <person name="Uohara A."/>
            <person name="Ohji S."/>
            <person name="Ichikawa N."/>
        </authorList>
    </citation>
    <scope>NUCLEOTIDE SEQUENCE [LARGE SCALE GENOMIC DNA]</scope>
    <source>
        <strain evidence="10 11">NBRC 107626</strain>
    </source>
</reference>
<dbReference type="CDD" id="cd00038">
    <property type="entry name" value="CAP_ED"/>
    <property type="match status" value="1"/>
</dbReference>
<dbReference type="Pfam" id="PF01740">
    <property type="entry name" value="STAS"/>
    <property type="match status" value="1"/>
</dbReference>
<dbReference type="EMBL" id="BJZR01000045">
    <property type="protein sequence ID" value="GEO92478.1"/>
    <property type="molecule type" value="Genomic_DNA"/>
</dbReference>
<dbReference type="Gene3D" id="3.30.750.24">
    <property type="entry name" value="STAS domain"/>
    <property type="match status" value="1"/>
</dbReference>
<organism evidence="10 11">
    <name type="scientific">Kocuria flava</name>
    <dbReference type="NCBI Taxonomy" id="446860"/>
    <lineage>
        <taxon>Bacteria</taxon>
        <taxon>Bacillati</taxon>
        <taxon>Actinomycetota</taxon>
        <taxon>Actinomycetes</taxon>
        <taxon>Micrococcales</taxon>
        <taxon>Micrococcaceae</taxon>
        <taxon>Kocuria</taxon>
    </lineage>
</organism>
<proteinExistence type="inferred from homology"/>
<comment type="catalytic activity">
    <reaction evidence="5 6">
        <text>L-glutamine + H2O = L-glutamate + NH4(+)</text>
        <dbReference type="Rhea" id="RHEA:15889"/>
        <dbReference type="ChEBI" id="CHEBI:15377"/>
        <dbReference type="ChEBI" id="CHEBI:28938"/>
        <dbReference type="ChEBI" id="CHEBI:29985"/>
        <dbReference type="ChEBI" id="CHEBI:58359"/>
        <dbReference type="EC" id="3.5.1.2"/>
    </reaction>
</comment>
<sequence>MPDHRTEDSTRPRDGGAPAEDRAGEEQRLFGPSAITEYLEQVVAQLRDARGGEPSTSIPALAQADPERFGVVIATADGHVYEAGSTGDEFSIQSISKAFTYALALEDLGVEAVHDRIDVEPSGDAYNEISLQPGTGRPANPMINAGAIASTWLVPDSERELRRDRIRAAYSRCAGRDLSISPEVLEQESAAGDRNRALGYLLAAAGIIEGDPMQALEDYFAQCSILVTCRDLALMGATLANAGTNPLTGEEVFDPSTVSRVLSVMSSCGMYDDAGEWMVRVGLPAKSGVGGGIVAVLPGELAVATFSPPLDRHGNSVRGVLACERLSQDLDLHFTHTARVSRSTVRADYPIDQSPSLVRRNAEAEAVLEAHGKDAVVVELQGDLLFAGTEAAVRRVREVAVEASYVVVDLRRVDVIADYALPLLARTRAELHEAGRTVVVVATDEDLVGTFEGHPPLEIFPSRAAAIKWVEDRLLEEHGGPECTPARVNPAESELLSRLSPEDAAAVRARTAERTWSAGENILRAGQRFAGIHLVVSGDVSMSLRTPAGERVELQILGPGTSFGELALGSGRQRVTLSAITDVTARVLGPDALAALEQEDPPLALRLWQALARDGYERADQQWRDAAVHASATDW</sequence>
<dbReference type="SMART" id="SM00100">
    <property type="entry name" value="cNMP"/>
    <property type="match status" value="1"/>
</dbReference>
<evidence type="ECO:0000256" key="5">
    <source>
        <dbReference type="ARBA" id="ARBA00049534"/>
    </source>
</evidence>
<evidence type="ECO:0000256" key="4">
    <source>
        <dbReference type="ARBA" id="ARBA00022801"/>
    </source>
</evidence>
<dbReference type="Pfam" id="PF00027">
    <property type="entry name" value="cNMP_binding"/>
    <property type="match status" value="1"/>
</dbReference>
<feature type="binding site" evidence="6">
    <location>
        <position position="289"/>
    </location>
    <ligand>
        <name>substrate</name>
    </ligand>
</feature>
<dbReference type="Proteomes" id="UP000321155">
    <property type="component" value="Unassembled WGS sequence"/>
</dbReference>
<feature type="binding site" evidence="6">
    <location>
        <position position="94"/>
    </location>
    <ligand>
        <name>substrate</name>
    </ligand>
</feature>
<dbReference type="PROSITE" id="PS50801">
    <property type="entry name" value="STAS"/>
    <property type="match status" value="1"/>
</dbReference>
<feature type="domain" description="STAS" evidence="9">
    <location>
        <begin position="374"/>
        <end position="452"/>
    </location>
</feature>
<dbReference type="InterPro" id="IPR014710">
    <property type="entry name" value="RmlC-like_jellyroll"/>
</dbReference>
<dbReference type="EC" id="3.5.1.2" evidence="3 6"/>
<comment type="caution">
    <text evidence="10">The sequence shown here is derived from an EMBL/GenBank/DDBJ whole genome shotgun (WGS) entry which is preliminary data.</text>
</comment>
<keyword evidence="4 6" id="KW-0378">Hydrolase</keyword>
<feature type="region of interest" description="Disordered" evidence="7">
    <location>
        <begin position="1"/>
        <end position="29"/>
    </location>
</feature>
<name>A0ABQ0X4B2_9MICC</name>
<evidence type="ECO:0000313" key="10">
    <source>
        <dbReference type="EMBL" id="GEO92478.1"/>
    </source>
</evidence>
<dbReference type="Gene3D" id="3.40.710.10">
    <property type="entry name" value="DD-peptidase/beta-lactamase superfamily"/>
    <property type="match status" value="1"/>
</dbReference>
<keyword evidence="6" id="KW-0007">Acetylation</keyword>
<dbReference type="InterPro" id="IPR018490">
    <property type="entry name" value="cNMP-bd_dom_sf"/>
</dbReference>
<evidence type="ECO:0000256" key="7">
    <source>
        <dbReference type="SAM" id="MobiDB-lite"/>
    </source>
</evidence>
<feature type="binding site" evidence="6">
    <location>
        <position position="144"/>
    </location>
    <ligand>
        <name>substrate</name>
    </ligand>
</feature>
<dbReference type="InterPro" id="IPR036513">
    <property type="entry name" value="STAS_dom_sf"/>
</dbReference>
<dbReference type="InterPro" id="IPR015868">
    <property type="entry name" value="Glutaminase"/>
</dbReference>
<feature type="binding site" evidence="6">
    <location>
        <position position="271"/>
    </location>
    <ligand>
        <name>substrate</name>
    </ligand>
</feature>
<accession>A0ABQ0X4B2</accession>
<keyword evidence="11" id="KW-1185">Reference proteome</keyword>
<dbReference type="InterPro" id="IPR002645">
    <property type="entry name" value="STAS_dom"/>
</dbReference>
<gene>
    <name evidence="10" type="primary">glsA2</name>
    <name evidence="6" type="synonym">glsA</name>
    <name evidence="10" type="ORF">KFL01_17840</name>
</gene>
<dbReference type="PANTHER" id="PTHR12544:SF29">
    <property type="entry name" value="GLUTAMINASE"/>
    <property type="match status" value="1"/>
</dbReference>
<evidence type="ECO:0000259" key="9">
    <source>
        <dbReference type="PROSITE" id="PS50801"/>
    </source>
</evidence>
<evidence type="ECO:0000256" key="6">
    <source>
        <dbReference type="HAMAP-Rule" id="MF_00313"/>
    </source>
</evidence>
<evidence type="ECO:0000256" key="2">
    <source>
        <dbReference type="ARBA" id="ARBA00011881"/>
    </source>
</evidence>
<feature type="compositionally biased region" description="Basic and acidic residues" evidence="7">
    <location>
        <begin position="1"/>
        <end position="28"/>
    </location>
</feature>
<evidence type="ECO:0000259" key="8">
    <source>
        <dbReference type="PROSITE" id="PS50042"/>
    </source>
</evidence>